<dbReference type="InterPro" id="IPR008042">
    <property type="entry name" value="Retrotrans_Pao"/>
</dbReference>
<dbReference type="SMART" id="SM00343">
    <property type="entry name" value="ZnF_C2HC"/>
    <property type="match status" value="2"/>
</dbReference>
<evidence type="ECO:0000259" key="2">
    <source>
        <dbReference type="SMART" id="SM00343"/>
    </source>
</evidence>
<evidence type="ECO:0000313" key="3">
    <source>
        <dbReference type="Proteomes" id="UP001652620"/>
    </source>
</evidence>
<accession>A0ABM3JNW5</accession>
<evidence type="ECO:0000256" key="1">
    <source>
        <dbReference type="SAM" id="MobiDB-lite"/>
    </source>
</evidence>
<dbReference type="InterPro" id="IPR040676">
    <property type="entry name" value="DUF5641"/>
</dbReference>
<protein>
    <submittedName>
        <fullName evidence="4">Uncharacterized protein LOC125778253</fullName>
    </submittedName>
</protein>
<dbReference type="InterPro" id="IPR005312">
    <property type="entry name" value="DUF1759"/>
</dbReference>
<feature type="region of interest" description="Disordered" evidence="1">
    <location>
        <begin position="1423"/>
        <end position="1442"/>
    </location>
</feature>
<dbReference type="Pfam" id="PF05380">
    <property type="entry name" value="Peptidase_A17"/>
    <property type="match status" value="1"/>
</dbReference>
<gene>
    <name evidence="4" type="primary">LOC125778253</name>
</gene>
<evidence type="ECO:0000313" key="4">
    <source>
        <dbReference type="RefSeq" id="XP_049310917.1"/>
    </source>
</evidence>
<organism evidence="3 4">
    <name type="scientific">Bactrocera dorsalis</name>
    <name type="common">Oriental fruit fly</name>
    <name type="synonym">Dacus dorsalis</name>
    <dbReference type="NCBI Taxonomy" id="27457"/>
    <lineage>
        <taxon>Eukaryota</taxon>
        <taxon>Metazoa</taxon>
        <taxon>Ecdysozoa</taxon>
        <taxon>Arthropoda</taxon>
        <taxon>Hexapoda</taxon>
        <taxon>Insecta</taxon>
        <taxon>Pterygota</taxon>
        <taxon>Neoptera</taxon>
        <taxon>Endopterygota</taxon>
        <taxon>Diptera</taxon>
        <taxon>Brachycera</taxon>
        <taxon>Muscomorpha</taxon>
        <taxon>Tephritoidea</taxon>
        <taxon>Tephritidae</taxon>
        <taxon>Bactrocera</taxon>
        <taxon>Bactrocera</taxon>
    </lineage>
</organism>
<dbReference type="InterPro" id="IPR043502">
    <property type="entry name" value="DNA/RNA_pol_sf"/>
</dbReference>
<feature type="region of interest" description="Disordered" evidence="1">
    <location>
        <begin position="343"/>
        <end position="383"/>
    </location>
</feature>
<dbReference type="SUPFAM" id="SSF56672">
    <property type="entry name" value="DNA/RNA polymerases"/>
    <property type="match status" value="1"/>
</dbReference>
<proteinExistence type="predicted"/>
<dbReference type="Gene3D" id="3.10.10.10">
    <property type="entry name" value="HIV Type 1 Reverse Transcriptase, subunit A, domain 1"/>
    <property type="match status" value="1"/>
</dbReference>
<feature type="region of interest" description="Disordered" evidence="1">
    <location>
        <begin position="237"/>
        <end position="259"/>
    </location>
</feature>
<keyword evidence="3" id="KW-1185">Reference proteome</keyword>
<reference evidence="4" key="1">
    <citation type="submission" date="2025-08" db="UniProtKB">
        <authorList>
            <consortium name="RefSeq"/>
        </authorList>
    </citation>
    <scope>IDENTIFICATION</scope>
    <source>
        <tissue evidence="4">Adult</tissue>
    </source>
</reference>
<name>A0ABM3JNW5_BACDO</name>
<dbReference type="PANTHER" id="PTHR47331:SF1">
    <property type="entry name" value="GAG-LIKE PROTEIN"/>
    <property type="match status" value="1"/>
</dbReference>
<dbReference type="RefSeq" id="XP_049310917.1">
    <property type="nucleotide sequence ID" value="XM_049454960.1"/>
</dbReference>
<dbReference type="Pfam" id="PF18701">
    <property type="entry name" value="DUF5641"/>
    <property type="match status" value="1"/>
</dbReference>
<dbReference type="Proteomes" id="UP001652620">
    <property type="component" value="Chromosome 4"/>
</dbReference>
<feature type="domain" description="CCHC-type" evidence="2">
    <location>
        <begin position="275"/>
        <end position="291"/>
    </location>
</feature>
<dbReference type="Gene3D" id="3.30.70.270">
    <property type="match status" value="1"/>
</dbReference>
<feature type="compositionally biased region" description="Polar residues" evidence="1">
    <location>
        <begin position="345"/>
        <end position="371"/>
    </location>
</feature>
<dbReference type="Pfam" id="PF00078">
    <property type="entry name" value="RVT_1"/>
    <property type="match status" value="1"/>
</dbReference>
<dbReference type="InterPro" id="IPR001878">
    <property type="entry name" value="Znf_CCHC"/>
</dbReference>
<dbReference type="CDD" id="cd01644">
    <property type="entry name" value="RT_pepA17"/>
    <property type="match status" value="1"/>
</dbReference>
<dbReference type="Pfam" id="PF03564">
    <property type="entry name" value="DUF1759"/>
    <property type="match status" value="1"/>
</dbReference>
<dbReference type="GeneID" id="125778253"/>
<dbReference type="PANTHER" id="PTHR47331">
    <property type="entry name" value="PHD-TYPE DOMAIN-CONTAINING PROTEIN"/>
    <property type="match status" value="1"/>
</dbReference>
<dbReference type="InterPro" id="IPR043128">
    <property type="entry name" value="Rev_trsase/Diguanyl_cyclase"/>
</dbReference>
<feature type="compositionally biased region" description="Polar residues" evidence="1">
    <location>
        <begin position="1431"/>
        <end position="1442"/>
    </location>
</feature>
<dbReference type="CDD" id="cd00303">
    <property type="entry name" value="retropepsin_like"/>
    <property type="match status" value="1"/>
</dbReference>
<sequence>MEAFMRLVDYVVEYESEFSAASKDISKNALAMQQDELREMWCKANMSSKDYALIKKKFKIGGQCYIRCMGAMKDMSEILSTPKDTEKSVEVDSNHSLPPCDTDVFKGDYLSWPTFRDMFTAVYIKSKRLSPVEKLYHLNKKTQGEAKVIVSKCPPTNDGFAMAWKGLTDMYENERILVETQVDILLDLPSIDKECSSSIKWLQREQSVKNKTKTSKWEELDNFLTDRYRDLEAIERAKKSSNSAKPVSAPTQNKYNNNSHQNRLGAFQVSVEKSTCLMCKSADHKLRSCPMFLNMAPADRIKFAKRNNRCINCLGFGHLVSQCTSAFNCSTCHARHHTLLHLRTVQPSSQRGSSTPSDEIPSTSRQAQQKRNFNKSKGKPTTQVQSCFANSDKGVLLGTAQININYSGVTYAARALIDSGSECSFITERLKRRINLPVRKINAQVSGINNTVSAQVKEACCVELRSPIDPLVSITTNMMVLPKLTGNLPTCYISALTRQAFPDLTLADKRFFVNEPVDVILGGDVYPQIMLDGIRKNVLGSLLAQETVFGWIVTGRANTIKPTNTCVSYYNEISLEKRLASFWELEEMSKERKLSEEDRYCEELYKKTTKRNEDGKYVVSLPFRKDYPVNISLGSSLKIAYSQFYRNEARLSRDENLKKEYNRVLNEYVELGHMARIHTNQTADSSNNYYLPHHAVKKEESTSTKVRVVFNASQATSNGTSLNDILLPGPVLQADLTILILRWRLFKYVFNSDIEKMYRQILLKADQTKYQRIVFRNHPTEQTNIFELKTVTFGINCAPYLAIRTLLQLADDVESSLPVASNILRKCMYVDDVLAGGHSIEAAIKARNEIRTALESAGFPLRKWTANCGRILQGLPKDHLLNKEFLDFEDTSDVKALGIRWNAHTDFFYFKTKPILSPESYTKRAILSDIAKLFDPLGWLAPIIVTAKMIMQHIWLEGTPWDEVVSPTTLDRWHTFMDNHRYINNIKIPRWVHFSPTDDVSIHGFCDASEKAYAATVYLRVRTSNEVFVSLLLAKTRVAPVKTISLPRLELCGAVLLAETVESVVNNLELNHLKLKLWTDSTIVLAWIRKPPCSWSTFVSHRVTKIIEKVGNANWNHVDSGSNPADLASRGLMAQDLVENTLWWQGPSWLQEDQSKWPLRQNDYETTIEEKQSCLISSEEIKATTRRLIINTQKQKYGQEYGCLKSGKPIDVKSEILSLNPFLDKDQVMRTGGRLASHMGGLWEAGVKSFKSHFRKIASGQKYTLEEFNTLLCRIESCLNSRPLSPASNEPTDLEPLTPGHFLVGGHLMAPPEPDINESSASIVNRWQKLKALHQSFCKRWKTEYLNEMQKRIKWKHSKTNLKTGDLVVIKEDNLSPNEWRLGRIVNIHPGADTRVRVVDIITEKGQVTRPLAKLVLLPPYEEENLDAHPTQHNRSPATSEA</sequence>
<feature type="compositionally biased region" description="Polar residues" evidence="1">
    <location>
        <begin position="240"/>
        <end position="259"/>
    </location>
</feature>
<feature type="domain" description="CCHC-type" evidence="2">
    <location>
        <begin position="309"/>
        <end position="325"/>
    </location>
</feature>
<dbReference type="InterPro" id="IPR000477">
    <property type="entry name" value="RT_dom"/>
</dbReference>